<feature type="region of interest" description="Disordered" evidence="1">
    <location>
        <begin position="1481"/>
        <end position="1509"/>
    </location>
</feature>
<dbReference type="Proteomes" id="UP000601435">
    <property type="component" value="Unassembled WGS sequence"/>
</dbReference>
<comment type="caution">
    <text evidence="2">The sequence shown here is derived from an EMBL/GenBank/DDBJ whole genome shotgun (WGS) entry which is preliminary data.</text>
</comment>
<feature type="region of interest" description="Disordered" evidence="1">
    <location>
        <begin position="1213"/>
        <end position="1258"/>
    </location>
</feature>
<keyword evidence="3" id="KW-1185">Reference proteome</keyword>
<dbReference type="OrthoDB" id="415553at2759"/>
<feature type="compositionally biased region" description="Polar residues" evidence="1">
    <location>
        <begin position="1247"/>
        <end position="1258"/>
    </location>
</feature>
<feature type="compositionally biased region" description="Polar residues" evidence="1">
    <location>
        <begin position="1219"/>
        <end position="1232"/>
    </location>
</feature>
<organism evidence="2 3">
    <name type="scientific">Symbiodinium necroappetens</name>
    <dbReference type="NCBI Taxonomy" id="1628268"/>
    <lineage>
        <taxon>Eukaryota</taxon>
        <taxon>Sar</taxon>
        <taxon>Alveolata</taxon>
        <taxon>Dinophyceae</taxon>
        <taxon>Suessiales</taxon>
        <taxon>Symbiodiniaceae</taxon>
        <taxon>Symbiodinium</taxon>
    </lineage>
</organism>
<sequence length="1565" mass="173174">MSGGAAEVSWNYLPGTKVVTWYTDDDVWHERYILLPGETAGHYWVTTPDEDVYEEDLRGGASDGAERVREVPPGVRTLANLRRGVYRFREEWGEDWMRDKIREALRLHQAAYPGSRRPTPSEVLLRDGQRLRFEDFVEVTSRRRLIGKGPVHRSPVSPVADGHSGQGFQGPTALLGVKNLGELRPLRPATAGSAWIRLPEPRTSGEGPPVEILVEEGLGVQAGDRHGLYRTSGGWVSLILVRLDELQALFEAEAIPEAGHSGSGRPTVAEEIDEGGEPLDARVLTVDYNAVGERFKSWRCVSNEVKQYHYQDWPLEGPMSAGHLVRHFLNFGGDPKRWLVEWFRAKGIHEHDRVAHEMRCLIETVYTAGVYDQLNLSSLASIEIIARRIQAVVDAYASGSGGVPDWTSARVITSYRGPDDAIAPALRSWAARKSKEESDLAQARAKARDQRKGLAAVEESAAAVADAVLPDVGAKAKAGARRLSRESPLSDCNPALDARTGLLTLAISFPFLYRGRDGPQLDVGGEVALKELLRGRSEYGSEPPTTLATCSIERISLPESLHGAPAVVDIVDEEARRRDARMYKKFIRMLDKAGYLQYTQLILDARGTNRMFRAPPGVDLLTSDGFSRIELEIPNHLQPGTSAYDRYLEKHRMSIGLSDVKDCFHRLRQPEWMVPYFALDPVPASWLRLQGTYLDGILLEPNSLIYPCAGSLVMGFTWSLYFAQRANEHLMSLVPGLRDSTLVHDRSYAIVFGEANHPNEEEATYAESRGQEPSWAPDGSKRVHHYVYVDNLGILSLDHDTVETSLKQVDEVFSSNHLILHPGEVSNANTRALGCDLRGDLLASRVTPERYHRLRQAITGILRRKRVSGRVLEVLIGHATFVALMNRPVLSVFNTVYRFINANYEKPSILWETARRELEVFRGLMVFLHADWGRPWSPYVSASDSSLEGYGVVTSYWDPGDVARVGRRPERGRFKRLGVHSAREAALTAAGFERDALTQQWRAGWLDSCDYLAKSGWDLNREFDEVPGHLLRADLWSPSLWGKWDFEANILELEARALVKALRRTAVSVFGHDARVLFLTDNMSVCLAFDRSRARNYALLKQIRRFSAYCLSRNLSVSVRWVPSELNSADEPSRVHSSDASKSLAHVIPAVRWAKTHARAETTGSGTVEADPQAPFPEEAGRRDQHQQVISEISAFQRSFEGGDFAIQHQLDKECPSEEGTSSGTPPTNPSEGTRVGKPHSGRESTHTFGEQRSGSNHLQAVREGTPGFQTVCGTPRPFDGTGGQPRCPPPGLLQPLVPGGTPELQSRSSHGGHFASLPRLRADGRQEDTSVMEGTEGIPKTHSGTQPNGFPVGRMGRGGSGAEEKESSENGTFLPRSPEQLRSALRTPEGEDVFLSPARKWSDEGMVASLEPRRGGSSSENRRFRHFSADGLAVAGRMGRRTLCLAEAVPPHAEVMGLYLSSVQPGVQGDLRNIRLHNHALSNQAQRPVHRPVSQSPLAAGSSEERPLEGAQVCHQVRKGRAVSQNMGNPAAAISHPRPPVRARPWGNSFGPNVGPPFYRNRDL</sequence>
<evidence type="ECO:0000313" key="3">
    <source>
        <dbReference type="Proteomes" id="UP000601435"/>
    </source>
</evidence>
<reference evidence="2" key="1">
    <citation type="submission" date="2021-02" db="EMBL/GenBank/DDBJ databases">
        <authorList>
            <person name="Dougan E. K."/>
            <person name="Rhodes N."/>
            <person name="Thang M."/>
            <person name="Chan C."/>
        </authorList>
    </citation>
    <scope>NUCLEOTIDE SEQUENCE</scope>
</reference>
<dbReference type="PANTHER" id="PTHR33050">
    <property type="entry name" value="REVERSE TRANSCRIPTASE DOMAIN-CONTAINING PROTEIN"/>
    <property type="match status" value="1"/>
</dbReference>
<gene>
    <name evidence="2" type="ORF">SNEC2469_LOCUS12750</name>
</gene>
<feature type="region of interest" description="Disordered" evidence="1">
    <location>
        <begin position="1156"/>
        <end position="1187"/>
    </location>
</feature>
<name>A0A812RY86_9DINO</name>
<proteinExistence type="predicted"/>
<dbReference type="EMBL" id="CAJNJA010020267">
    <property type="protein sequence ID" value="CAE7457424.1"/>
    <property type="molecule type" value="Genomic_DNA"/>
</dbReference>
<evidence type="ECO:0000313" key="2">
    <source>
        <dbReference type="EMBL" id="CAE7457424.1"/>
    </source>
</evidence>
<feature type="non-terminal residue" evidence="2">
    <location>
        <position position="1"/>
    </location>
</feature>
<evidence type="ECO:0000256" key="1">
    <source>
        <dbReference type="SAM" id="MobiDB-lite"/>
    </source>
</evidence>
<feature type="non-terminal residue" evidence="2">
    <location>
        <position position="1565"/>
    </location>
</feature>
<dbReference type="InterPro" id="IPR052055">
    <property type="entry name" value="Hepadnavirus_pol/RT"/>
</dbReference>
<accession>A0A812RY86</accession>
<feature type="region of interest" description="Disordered" evidence="1">
    <location>
        <begin position="148"/>
        <end position="167"/>
    </location>
</feature>
<evidence type="ECO:0008006" key="4">
    <source>
        <dbReference type="Google" id="ProtNLM"/>
    </source>
</evidence>
<dbReference type="PANTHER" id="PTHR33050:SF7">
    <property type="entry name" value="RIBONUCLEASE H"/>
    <property type="match status" value="1"/>
</dbReference>
<feature type="region of interest" description="Disordered" evidence="1">
    <location>
        <begin position="1530"/>
        <end position="1565"/>
    </location>
</feature>
<protein>
    <recommendedName>
        <fullName evidence="4">Reverse transcriptase domain-containing protein</fullName>
    </recommendedName>
</protein>
<feature type="compositionally biased region" description="Low complexity" evidence="1">
    <location>
        <begin position="1294"/>
        <end position="1303"/>
    </location>
</feature>
<feature type="region of interest" description="Disordered" evidence="1">
    <location>
        <begin position="1275"/>
        <end position="1379"/>
    </location>
</feature>